<comment type="function">
    <text evidence="5 6">Structural component of flagellum, the bacterial motility apparatus. Part of the rod structure of flagellar basal body.</text>
</comment>
<dbReference type="RefSeq" id="WP_203367750.1">
    <property type="nucleotide sequence ID" value="NZ_WSFT01000053.1"/>
</dbReference>
<dbReference type="InterPro" id="IPR006300">
    <property type="entry name" value="FlgB"/>
</dbReference>
<keyword evidence="4 6" id="KW-0975">Bacterial flagellum</keyword>
<keyword evidence="8" id="KW-0282">Flagellum</keyword>
<evidence type="ECO:0000313" key="8">
    <source>
        <dbReference type="EMBL" id="MBS4539838.1"/>
    </source>
</evidence>
<comment type="subunit">
    <text evidence="6">The basal body constitutes a major portion of the flagellar organelle and consists of a number of rings mounted on a central rod.</text>
</comment>
<dbReference type="PIRSF" id="PIRSF002889">
    <property type="entry name" value="Rod_FlgB"/>
    <property type="match status" value="1"/>
</dbReference>
<sequence length="135" mass="15650">MLNNSFNNINFMEKALDGYWKRNETINNNISNVNTPGYKKTKVEFEENLKNELNIQRGLKVKTTDPKHMKFIGQRNTESIKVTKDETYSTRKDGNNVNIDVEMANLAKNTMMYNALIKQVSSETKKLRSIINEGR</sequence>
<protein>
    <recommendedName>
        <fullName evidence="3 6">Flagellar basal body rod protein FlgB</fullName>
    </recommendedName>
</protein>
<dbReference type="Proteomes" id="UP000724672">
    <property type="component" value="Unassembled WGS sequence"/>
</dbReference>
<dbReference type="AlphaFoldDB" id="A0A942UVI6"/>
<dbReference type="GO" id="GO:0030694">
    <property type="term" value="C:bacterial-type flagellum basal body, rod"/>
    <property type="evidence" value="ECO:0007669"/>
    <property type="project" value="InterPro"/>
</dbReference>
<feature type="domain" description="Flagellar basal body rod protein N-terminal" evidence="7">
    <location>
        <begin position="24"/>
        <end position="39"/>
    </location>
</feature>
<comment type="caution">
    <text evidence="8">The sequence shown here is derived from an EMBL/GenBank/DDBJ whole genome shotgun (WGS) entry which is preliminary data.</text>
</comment>
<evidence type="ECO:0000256" key="3">
    <source>
        <dbReference type="ARBA" id="ARBA00014376"/>
    </source>
</evidence>
<dbReference type="GO" id="GO:0071978">
    <property type="term" value="P:bacterial-type flagellum-dependent swarming motility"/>
    <property type="evidence" value="ECO:0007669"/>
    <property type="project" value="TreeGrafter"/>
</dbReference>
<evidence type="ECO:0000259" key="7">
    <source>
        <dbReference type="Pfam" id="PF00460"/>
    </source>
</evidence>
<dbReference type="InterPro" id="IPR001444">
    <property type="entry name" value="Flag_bb_rod_N"/>
</dbReference>
<comment type="subcellular location">
    <subcellularLocation>
        <location evidence="1 6">Bacterial flagellum basal body</location>
    </subcellularLocation>
</comment>
<reference evidence="8" key="1">
    <citation type="submission" date="2019-12" db="EMBL/GenBank/DDBJ databases">
        <title>Clostridiaceae gen. nov. sp. nov., isolated from sediment in Xinjiang, China.</title>
        <authorList>
            <person name="Zhang R."/>
        </authorList>
    </citation>
    <scope>NUCLEOTIDE SEQUENCE</scope>
    <source>
        <strain evidence="8">D2Q-11</strain>
    </source>
</reference>
<keyword evidence="8" id="KW-0966">Cell projection</keyword>
<dbReference type="PANTHER" id="PTHR30435:SF12">
    <property type="entry name" value="FLAGELLAR BASAL BODY ROD PROTEIN FLGB"/>
    <property type="match status" value="1"/>
</dbReference>
<evidence type="ECO:0000256" key="5">
    <source>
        <dbReference type="ARBA" id="ARBA00024934"/>
    </source>
</evidence>
<proteinExistence type="inferred from homology"/>
<dbReference type="Pfam" id="PF00460">
    <property type="entry name" value="Flg_bb_rod"/>
    <property type="match status" value="1"/>
</dbReference>
<dbReference type="EMBL" id="WSFT01000053">
    <property type="protein sequence ID" value="MBS4539838.1"/>
    <property type="molecule type" value="Genomic_DNA"/>
</dbReference>
<comment type="similarity">
    <text evidence="2 6">Belongs to the flagella basal body rod proteins family.</text>
</comment>
<name>A0A942UVI6_9FIRM</name>
<dbReference type="PANTHER" id="PTHR30435">
    <property type="entry name" value="FLAGELLAR PROTEIN"/>
    <property type="match status" value="1"/>
</dbReference>
<evidence type="ECO:0000256" key="6">
    <source>
        <dbReference type="PIRNR" id="PIRNR002889"/>
    </source>
</evidence>
<gene>
    <name evidence="8" type="primary">flgB</name>
    <name evidence="8" type="ORF">GOQ27_15290</name>
</gene>
<keyword evidence="9" id="KW-1185">Reference proteome</keyword>
<evidence type="ECO:0000256" key="2">
    <source>
        <dbReference type="ARBA" id="ARBA00009677"/>
    </source>
</evidence>
<evidence type="ECO:0000256" key="4">
    <source>
        <dbReference type="ARBA" id="ARBA00023143"/>
    </source>
</evidence>
<evidence type="ECO:0000256" key="1">
    <source>
        <dbReference type="ARBA" id="ARBA00004117"/>
    </source>
</evidence>
<keyword evidence="8" id="KW-0969">Cilium</keyword>
<accession>A0A942UVI6</accession>
<organism evidence="8 9">
    <name type="scientific">Anaeromonas frigoriresistens</name>
    <dbReference type="NCBI Taxonomy" id="2683708"/>
    <lineage>
        <taxon>Bacteria</taxon>
        <taxon>Bacillati</taxon>
        <taxon>Bacillota</taxon>
        <taxon>Tissierellia</taxon>
        <taxon>Tissierellales</taxon>
        <taxon>Thermohalobacteraceae</taxon>
        <taxon>Anaeromonas</taxon>
    </lineage>
</organism>
<dbReference type="NCBIfam" id="TIGR01396">
    <property type="entry name" value="FlgB"/>
    <property type="match status" value="1"/>
</dbReference>
<evidence type="ECO:0000313" key="9">
    <source>
        <dbReference type="Proteomes" id="UP000724672"/>
    </source>
</evidence>